<proteinExistence type="inferred from homology"/>
<dbReference type="RefSeq" id="WP_282583101.1">
    <property type="nucleotide sequence ID" value="NZ_JAMOIM010000001.1"/>
</dbReference>
<accession>A0AA42CKV9</accession>
<dbReference type="PANTHER" id="PTHR42743">
    <property type="entry name" value="AMINO-ACID AMINOTRANSFERASE"/>
    <property type="match status" value="1"/>
</dbReference>
<reference evidence="3" key="1">
    <citation type="submission" date="2022-05" db="EMBL/GenBank/DDBJ databases">
        <authorList>
            <person name="Pankratov T."/>
        </authorList>
    </citation>
    <scope>NUCLEOTIDE SEQUENCE</scope>
    <source>
        <strain evidence="3">BP6-180914</strain>
    </source>
</reference>
<dbReference type="PANTHER" id="PTHR42743:SF11">
    <property type="entry name" value="AMINODEOXYCHORISMATE LYASE"/>
    <property type="match status" value="1"/>
</dbReference>
<protein>
    <recommendedName>
        <fullName evidence="5">HAD family hydrolase</fullName>
    </recommendedName>
</protein>
<dbReference type="AlphaFoldDB" id="A0AA42CKV9"/>
<comment type="caution">
    <text evidence="3">The sequence shown here is derived from an EMBL/GenBank/DDBJ whole genome shotgun (WGS) entry which is preliminary data.</text>
</comment>
<dbReference type="GO" id="GO:0009082">
    <property type="term" value="P:branched-chain amino acid biosynthetic process"/>
    <property type="evidence" value="ECO:0007669"/>
    <property type="project" value="UniProtKB-KW"/>
</dbReference>
<keyword evidence="4" id="KW-1185">Reference proteome</keyword>
<evidence type="ECO:0000256" key="1">
    <source>
        <dbReference type="ARBA" id="ARBA00009320"/>
    </source>
</evidence>
<evidence type="ECO:0008006" key="5">
    <source>
        <dbReference type="Google" id="ProtNLM"/>
    </source>
</evidence>
<dbReference type="Pfam" id="PF19798">
    <property type="entry name" value="Sulfotransfer_5"/>
    <property type="match status" value="1"/>
</dbReference>
<dbReference type="Proteomes" id="UP001165667">
    <property type="component" value="Unassembled WGS sequence"/>
</dbReference>
<keyword evidence="2" id="KW-0100">Branched-chain amino acid biosynthesis</keyword>
<dbReference type="SUPFAM" id="SSF52540">
    <property type="entry name" value="P-loop containing nucleoside triphosphate hydrolases"/>
    <property type="match status" value="1"/>
</dbReference>
<dbReference type="InterPro" id="IPR050571">
    <property type="entry name" value="Class-IV_PLP-Dep_Aminotrnsfr"/>
</dbReference>
<gene>
    <name evidence="3" type="ORF">M8523_01805</name>
</gene>
<comment type="similarity">
    <text evidence="1">Belongs to the class-IV pyridoxal-phosphate-dependent aminotransferase family.</text>
</comment>
<sequence length="249" mass="27458">MTDVIRITMWSGPRNVSTAMMRSFENRSDTSVSDEPFYAAYLRATGLNHPMRDAVLASQPHDPAAVIAALLGPVPDGQTIWYQKHMTHHMLPDFDRNWLDQVTNAFLVRRPEAVLASYVERRAEVTLADIGLPQQVEIFERVADRLGAAPPVLEGADVLAAPQSALSALCRRCGIPFDAAMLAWPAGPRPSDGAWAPAWYDKVEASTGFGPPRAEVAFAELRDDLKPIAEAAQPYYERLARHRIGVKLS</sequence>
<name>A0AA42CKV9_9HYPH</name>
<dbReference type="EMBL" id="JAMOIM010000001">
    <property type="protein sequence ID" value="MCW6506752.1"/>
    <property type="molecule type" value="Genomic_DNA"/>
</dbReference>
<organism evidence="3 4">
    <name type="scientific">Lichenifustis flavocetrariae</name>
    <dbReference type="NCBI Taxonomy" id="2949735"/>
    <lineage>
        <taxon>Bacteria</taxon>
        <taxon>Pseudomonadati</taxon>
        <taxon>Pseudomonadota</taxon>
        <taxon>Alphaproteobacteria</taxon>
        <taxon>Hyphomicrobiales</taxon>
        <taxon>Lichenihabitantaceae</taxon>
        <taxon>Lichenifustis</taxon>
    </lineage>
</organism>
<keyword evidence="2" id="KW-0028">Amino-acid biosynthesis</keyword>
<evidence type="ECO:0000313" key="3">
    <source>
        <dbReference type="EMBL" id="MCW6506752.1"/>
    </source>
</evidence>
<dbReference type="InterPro" id="IPR027417">
    <property type="entry name" value="P-loop_NTPase"/>
</dbReference>
<dbReference type="Gene3D" id="3.40.50.300">
    <property type="entry name" value="P-loop containing nucleotide triphosphate hydrolases"/>
    <property type="match status" value="1"/>
</dbReference>
<evidence type="ECO:0000313" key="4">
    <source>
        <dbReference type="Proteomes" id="UP001165667"/>
    </source>
</evidence>
<evidence type="ECO:0000256" key="2">
    <source>
        <dbReference type="ARBA" id="ARBA00023304"/>
    </source>
</evidence>